<dbReference type="Proteomes" id="UP001500596">
    <property type="component" value="Unassembled WGS sequence"/>
</dbReference>
<evidence type="ECO:0000313" key="3">
    <source>
        <dbReference type="EMBL" id="GAA1682372.1"/>
    </source>
</evidence>
<evidence type="ECO:0000259" key="2">
    <source>
        <dbReference type="PROSITE" id="PS51278"/>
    </source>
</evidence>
<keyword evidence="4" id="KW-1185">Reference proteome</keyword>
<name>A0ABN2H5M0_9MICO</name>
<protein>
    <submittedName>
        <fullName evidence="3">Class II glutamine amidotransferase</fullName>
    </submittedName>
</protein>
<gene>
    <name evidence="3" type="ORF">GCM10009807_27860</name>
</gene>
<dbReference type="Gene3D" id="3.60.20.10">
    <property type="entry name" value="Glutamine Phosphoribosylpyrophosphate, subunit 1, domain 1"/>
    <property type="match status" value="1"/>
</dbReference>
<evidence type="ECO:0000256" key="1">
    <source>
        <dbReference type="ARBA" id="ARBA00022962"/>
    </source>
</evidence>
<reference evidence="3 4" key="1">
    <citation type="journal article" date="2019" name="Int. J. Syst. Evol. Microbiol.">
        <title>The Global Catalogue of Microorganisms (GCM) 10K type strain sequencing project: providing services to taxonomists for standard genome sequencing and annotation.</title>
        <authorList>
            <consortium name="The Broad Institute Genomics Platform"/>
            <consortium name="The Broad Institute Genome Sequencing Center for Infectious Disease"/>
            <person name="Wu L."/>
            <person name="Ma J."/>
        </authorList>
    </citation>
    <scope>NUCLEOTIDE SEQUENCE [LARGE SCALE GENOMIC DNA]</scope>
    <source>
        <strain evidence="3 4">JCM 15575</strain>
    </source>
</reference>
<dbReference type="EMBL" id="BAAAPK010000001">
    <property type="protein sequence ID" value="GAA1682372.1"/>
    <property type="molecule type" value="Genomic_DNA"/>
</dbReference>
<sequence>MLAFVAAQPAATADAIGDRLLTEFAALAKVHSDGWGTAWLDPESGAVTCVSGAGTEVGSRRWFEALAGPASARMVYLRFASRGSPASSENSQPFHRDGVAFQHNGLLAPRDRLVDLLHPLERTRLLGTTDSEAYFAVVRDRVGAVRSGRTEWAASSLAVGVAEVRARFPVACLNAMLLSESGLRVVHSTGTAPAPLAAFVDRGADLSSLPSGHGEDYNTLLSTTTDGGVRIVATTGVDQIGWMRLPGDTVFEVAHDEIRGVALDV</sequence>
<accession>A0ABN2H5M0</accession>
<organism evidence="3 4">
    <name type="scientific">Microbacterium lacus</name>
    <dbReference type="NCBI Taxonomy" id="415217"/>
    <lineage>
        <taxon>Bacteria</taxon>
        <taxon>Bacillati</taxon>
        <taxon>Actinomycetota</taxon>
        <taxon>Actinomycetes</taxon>
        <taxon>Micrococcales</taxon>
        <taxon>Microbacteriaceae</taxon>
        <taxon>Microbacterium</taxon>
    </lineage>
</organism>
<evidence type="ECO:0000313" key="4">
    <source>
        <dbReference type="Proteomes" id="UP001500596"/>
    </source>
</evidence>
<dbReference type="Pfam" id="PF13230">
    <property type="entry name" value="GATase_4"/>
    <property type="match status" value="1"/>
</dbReference>
<dbReference type="InterPro" id="IPR017932">
    <property type="entry name" value="GATase_2_dom"/>
</dbReference>
<feature type="domain" description="Glutamine amidotransferase type-2" evidence="2">
    <location>
        <begin position="1"/>
        <end position="265"/>
    </location>
</feature>
<dbReference type="PROSITE" id="PS51278">
    <property type="entry name" value="GATASE_TYPE_2"/>
    <property type="match status" value="1"/>
</dbReference>
<dbReference type="InterPro" id="IPR029055">
    <property type="entry name" value="Ntn_hydrolases_N"/>
</dbReference>
<keyword evidence="1 3" id="KW-0315">Glutamine amidotransferase</keyword>
<comment type="caution">
    <text evidence="3">The sequence shown here is derived from an EMBL/GenBank/DDBJ whole genome shotgun (WGS) entry which is preliminary data.</text>
</comment>
<dbReference type="InterPro" id="IPR026869">
    <property type="entry name" value="EgtC-like"/>
</dbReference>
<proteinExistence type="predicted"/>
<dbReference type="SUPFAM" id="SSF56235">
    <property type="entry name" value="N-terminal nucleophile aminohydrolases (Ntn hydrolases)"/>
    <property type="match status" value="1"/>
</dbReference>